<proteinExistence type="predicted"/>
<evidence type="ECO:0000313" key="2">
    <source>
        <dbReference type="EMBL" id="BAV65019.1"/>
    </source>
</evidence>
<keyword evidence="3" id="KW-1185">Reference proteome</keyword>
<dbReference type="KEGG" id="sclo:SCLO_1019790"/>
<dbReference type="RefSeq" id="WP_066516787.1">
    <property type="nucleotide sequence ID" value="NZ_AP017655.1"/>
</dbReference>
<dbReference type="Proteomes" id="UP000218272">
    <property type="component" value="Chromosome SCLO_1"/>
</dbReference>
<feature type="chain" id="PRO_5009112470" description="Lipoprotein" evidence="1">
    <location>
        <begin position="19"/>
        <end position="168"/>
    </location>
</feature>
<gene>
    <name evidence="2" type="ORF">SCLO_1019790</name>
</gene>
<feature type="signal peptide" evidence="1">
    <location>
        <begin position="1"/>
        <end position="18"/>
    </location>
</feature>
<keyword evidence="1" id="KW-0732">Signal</keyword>
<reference evidence="2 3" key="1">
    <citation type="submission" date="2016-10" db="EMBL/GenBank/DDBJ databases">
        <title>Complete Genome Sequence of the Nonylphenol-Degrading Bacterium Sphingobium cloacae JCM 10874T.</title>
        <authorList>
            <person name="Ootsuka M."/>
            <person name="Nishizawa T."/>
            <person name="Ohta H."/>
        </authorList>
    </citation>
    <scope>NUCLEOTIDE SEQUENCE [LARGE SCALE GENOMIC DNA]</scope>
    <source>
        <strain evidence="2 3">JCM 10874</strain>
    </source>
</reference>
<protein>
    <recommendedName>
        <fullName evidence="4">Lipoprotein</fullName>
    </recommendedName>
</protein>
<accession>A0A1E1F3C1</accession>
<dbReference type="AlphaFoldDB" id="A0A1E1F3C1"/>
<evidence type="ECO:0008006" key="4">
    <source>
        <dbReference type="Google" id="ProtNLM"/>
    </source>
</evidence>
<dbReference type="PROSITE" id="PS51257">
    <property type="entry name" value="PROKAR_LIPOPROTEIN"/>
    <property type="match status" value="1"/>
</dbReference>
<dbReference type="OrthoDB" id="7471083at2"/>
<dbReference type="EMBL" id="AP017655">
    <property type="protein sequence ID" value="BAV65019.1"/>
    <property type="molecule type" value="Genomic_DNA"/>
</dbReference>
<organism evidence="2 3">
    <name type="scientific">Sphingobium cloacae</name>
    <dbReference type="NCBI Taxonomy" id="120107"/>
    <lineage>
        <taxon>Bacteria</taxon>
        <taxon>Pseudomonadati</taxon>
        <taxon>Pseudomonadota</taxon>
        <taxon>Alphaproteobacteria</taxon>
        <taxon>Sphingomonadales</taxon>
        <taxon>Sphingomonadaceae</taxon>
        <taxon>Sphingobium</taxon>
    </lineage>
</organism>
<evidence type="ECO:0000313" key="3">
    <source>
        <dbReference type="Proteomes" id="UP000218272"/>
    </source>
</evidence>
<sequence>MRAFVTLTTLGAALGLMAACSSGDKEPTQREQIGQTWKYESGGEGGKAKVAYIGSINTVQTMTAPDTFSVLLVQPMSNGEKNVTVKLVGAPFRCDLSDCAVTATTDDGKEHRWKGRMADTNDGIEIMPSQNAYEAIAKSRTVKVDLAVGKDDQTFPFRFNVEGLDLKG</sequence>
<name>A0A1E1F3C1_9SPHN</name>
<evidence type="ECO:0000256" key="1">
    <source>
        <dbReference type="SAM" id="SignalP"/>
    </source>
</evidence>